<evidence type="ECO:0000313" key="3">
    <source>
        <dbReference type="Proteomes" id="UP000629468"/>
    </source>
</evidence>
<reference evidence="2 3" key="1">
    <citation type="journal article" name="Sci. Rep.">
        <title>Telomere-to-telomere assembled and centromere annotated genomes of the two main subspecies of the button mushroom Agaricus bisporus reveal especially polymorphic chromosome ends.</title>
        <authorList>
            <person name="Sonnenberg A.S.M."/>
            <person name="Sedaghat-Telgerd N."/>
            <person name="Lavrijssen B."/>
            <person name="Ohm R.A."/>
            <person name="Hendrickx P.M."/>
            <person name="Scholtmeijer K."/>
            <person name="Baars J.J.P."/>
            <person name="van Peer A."/>
        </authorList>
    </citation>
    <scope>NUCLEOTIDE SEQUENCE [LARGE SCALE GENOMIC DNA]</scope>
    <source>
        <strain evidence="2 3">H119_p4</strain>
    </source>
</reference>
<organism evidence="2 3">
    <name type="scientific">Agaricus bisporus var. burnettii</name>
    <dbReference type="NCBI Taxonomy" id="192524"/>
    <lineage>
        <taxon>Eukaryota</taxon>
        <taxon>Fungi</taxon>
        <taxon>Dikarya</taxon>
        <taxon>Basidiomycota</taxon>
        <taxon>Agaricomycotina</taxon>
        <taxon>Agaricomycetes</taxon>
        <taxon>Agaricomycetidae</taxon>
        <taxon>Agaricales</taxon>
        <taxon>Agaricineae</taxon>
        <taxon>Agaricaceae</taxon>
        <taxon>Agaricus</taxon>
    </lineage>
</organism>
<sequence>MPGPTNHKRRRKAKKKPTTAQTSAKPFSLAISYPPLPLLDSPFIYDPGNGPRVRDVAAFLASKYFSQPPAWDVPLCAEFAQQEVLEMIRTILPEELSLMLWYNKSRATSRICPACQRLYHLGDKLPEHTALNDPGLVSSPQNTNPRLLSEQEISGLCSPVCFILAAFNYPGAVRSAWGCMGDEMDEDVWDLLNGPGDGAAHGELSQALGMLVKMTRLYDLGLSQLCFSDDQWTDTEF</sequence>
<comment type="caution">
    <text evidence="2">The sequence shown here is derived from an EMBL/GenBank/DDBJ whole genome shotgun (WGS) entry which is preliminary data.</text>
</comment>
<dbReference type="AlphaFoldDB" id="A0A8H7C5P5"/>
<gene>
    <name evidence="2" type="ORF">Agabi119p4_7958</name>
</gene>
<proteinExistence type="predicted"/>
<name>A0A8H7C5P5_AGABI</name>
<protein>
    <submittedName>
        <fullName evidence="2">Uncharacterized protein</fullName>
    </submittedName>
</protein>
<evidence type="ECO:0000256" key="1">
    <source>
        <dbReference type="SAM" id="MobiDB-lite"/>
    </source>
</evidence>
<evidence type="ECO:0000313" key="2">
    <source>
        <dbReference type="EMBL" id="KAF7763421.1"/>
    </source>
</evidence>
<feature type="compositionally biased region" description="Basic residues" evidence="1">
    <location>
        <begin position="1"/>
        <end position="17"/>
    </location>
</feature>
<dbReference type="Proteomes" id="UP000629468">
    <property type="component" value="Unassembled WGS sequence"/>
</dbReference>
<feature type="region of interest" description="Disordered" evidence="1">
    <location>
        <begin position="1"/>
        <end position="24"/>
    </location>
</feature>
<accession>A0A8H7C5P5</accession>
<dbReference type="EMBL" id="JABXXO010000011">
    <property type="protein sequence ID" value="KAF7763421.1"/>
    <property type="molecule type" value="Genomic_DNA"/>
</dbReference>